<protein>
    <submittedName>
        <fullName evidence="3">Uncharacterized protein orf240</fullName>
    </submittedName>
</protein>
<dbReference type="EMBL" id="AY928774">
    <property type="protein sequence ID" value="AAX24159.1"/>
    <property type="molecule type" value="Genomic_DNA"/>
</dbReference>
<evidence type="ECO:0000313" key="3">
    <source>
        <dbReference type="EMBL" id="AAX24159.1"/>
    </source>
</evidence>
<reference evidence="5 7" key="3">
    <citation type="submission" date="2023-10" db="EMBL/GenBank/DDBJ databases">
        <title>A new tool for lettuce pathogen research.</title>
        <authorList>
            <person name="Horton K.N."/>
            <person name="Cseke L.J."/>
            <person name="Badiwe M."/>
            <person name="Tesfaye D."/>
            <person name="Klein A."/>
            <person name="Su J."/>
            <person name="Potnis N."/>
            <person name="Gassmann W."/>
        </authorList>
    </citation>
    <scope>NUCLEOTIDE SEQUENCE [LARGE SCALE GENOMIC DNA]</scope>
    <source>
        <strain evidence="5 7">JSKH1901</strain>
    </source>
</reference>
<name>A0A6V7BLN4_9XANT</name>
<evidence type="ECO:0000313" key="7">
    <source>
        <dbReference type="Proteomes" id="UP001187425"/>
    </source>
</evidence>
<dbReference type="RefSeq" id="WP_155767666.1">
    <property type="nucleotide sequence ID" value="NZ_CP060399.1"/>
</dbReference>
<dbReference type="EMBL" id="JAWMQI010000118">
    <property type="protein sequence ID" value="MDV7250865.1"/>
    <property type="molecule type" value="Genomic_DNA"/>
</dbReference>
<evidence type="ECO:0000313" key="6">
    <source>
        <dbReference type="Proteomes" id="UP000515406"/>
    </source>
</evidence>
<evidence type="ECO:0000256" key="2">
    <source>
        <dbReference type="SAM" id="Phobius"/>
    </source>
</evidence>
<dbReference type="EMBL" id="LR828257">
    <property type="protein sequence ID" value="CAD0302097.1"/>
    <property type="molecule type" value="Genomic_DNA"/>
</dbReference>
<accession>Q5BMW2</accession>
<reference evidence="4 6" key="2">
    <citation type="submission" date="2020-07" db="EMBL/GenBank/DDBJ databases">
        <authorList>
            <person name="Pothier F. J."/>
        </authorList>
    </citation>
    <scope>NUCLEOTIDE SEQUENCE [LARGE SCALE GENOMIC DNA]</scope>
    <source>
        <strain evidence="4 6">CFBP 498</strain>
    </source>
</reference>
<feature type="region of interest" description="Disordered" evidence="1">
    <location>
        <begin position="57"/>
        <end position="79"/>
    </location>
</feature>
<keyword evidence="2" id="KW-0472">Membrane</keyword>
<evidence type="ECO:0000313" key="4">
    <source>
        <dbReference type="EMBL" id="CAD0302097.1"/>
    </source>
</evidence>
<evidence type="ECO:0000313" key="5">
    <source>
        <dbReference type="EMBL" id="MDV7250865.1"/>
    </source>
</evidence>
<dbReference type="AlphaFoldDB" id="A0A6V7BLN4"/>
<accession>A0A6V7BLN4</accession>
<dbReference type="Proteomes" id="UP000515406">
    <property type="component" value="Chromosome"/>
</dbReference>
<organism evidence="4 6">
    <name type="scientific">Xanthomonas hortorum pv. vitians</name>
    <dbReference type="NCBI Taxonomy" id="83224"/>
    <lineage>
        <taxon>Bacteria</taxon>
        <taxon>Pseudomonadati</taxon>
        <taxon>Pseudomonadota</taxon>
        <taxon>Gammaproteobacteria</taxon>
        <taxon>Lysobacterales</taxon>
        <taxon>Lysobacteraceae</taxon>
        <taxon>Xanthomonas</taxon>
    </lineage>
</organism>
<keyword evidence="2" id="KW-0812">Transmembrane</keyword>
<dbReference type="EMBL" id="LR828257">
    <property type="protein sequence ID" value="CAD0302091.1"/>
    <property type="molecule type" value="Genomic_DNA"/>
</dbReference>
<dbReference type="GeneID" id="55515402"/>
<feature type="transmembrane region" description="Helical" evidence="2">
    <location>
        <begin position="32"/>
        <end position="50"/>
    </location>
</feature>
<gene>
    <name evidence="3" type="primary">orf240</name>
    <name evidence="4" type="ORF">CFBP498_03380</name>
    <name evidence="5" type="ORF">R4K57_21245</name>
</gene>
<evidence type="ECO:0000256" key="1">
    <source>
        <dbReference type="SAM" id="MobiDB-lite"/>
    </source>
</evidence>
<reference evidence="3" key="1">
    <citation type="journal article" date="2005" name="Proc. Natl. Acad. Sci. U.S.A.">
        <title>Integrons in Xanthomonas: a source of species genome diversity.</title>
        <authorList>
            <person name="Gillings M.R."/>
            <person name="Holley M.P."/>
            <person name="Stokes H.W."/>
            <person name="Holmes A.J."/>
        </authorList>
    </citation>
    <scope>NUCLEOTIDE SEQUENCE</scope>
    <source>
        <strain evidence="3">DAR30526</strain>
    </source>
</reference>
<keyword evidence="2" id="KW-1133">Transmembrane helix</keyword>
<keyword evidence="6" id="KW-1185">Reference proteome</keyword>
<dbReference type="Proteomes" id="UP001187425">
    <property type="component" value="Unassembled WGS sequence"/>
</dbReference>
<sequence length="239" mass="25984">MAMTTCRECKSQISTTAVACPQCGAKPKKTSGCAIIVAVFIGLFVFSTIVRGCSGGSSTSTSTTDSSSNAAPPVSVAPAKPDPAALLAQSKTTVDEIESRLKENAEKLKKYYSTTDQVKEATSDLIKLAVVKGLYRESKVKEEKGLGSRADSLITKVSQQQRSLYASTAEEIFVKNGMDVKVTASGAKKDQLRLRYVLMSQPLVYKFQNEMKINDQARVFGFKKIIYSDGYDETWTVDL</sequence>
<proteinExistence type="predicted"/>